<feature type="transmembrane region" description="Helical" evidence="1">
    <location>
        <begin position="64"/>
        <end position="82"/>
    </location>
</feature>
<evidence type="ECO:0000256" key="1">
    <source>
        <dbReference type="SAM" id="Phobius"/>
    </source>
</evidence>
<keyword evidence="1" id="KW-1133">Transmembrane helix</keyword>
<dbReference type="EMBL" id="LORN02000015">
    <property type="protein sequence ID" value="PNN20634.1"/>
    <property type="molecule type" value="Genomic_DNA"/>
</dbReference>
<dbReference type="RefSeq" id="WP_053025305.1">
    <property type="nucleotide sequence ID" value="NZ_CAJCFZ010000015.1"/>
</dbReference>
<evidence type="ECO:0008006" key="4">
    <source>
        <dbReference type="Google" id="ProtNLM"/>
    </source>
</evidence>
<proteinExistence type="predicted"/>
<protein>
    <recommendedName>
        <fullName evidence="4">DoxX family membrane protein</fullName>
    </recommendedName>
</protein>
<dbReference type="PANTHER" id="PTHR36974:SF1">
    <property type="entry name" value="DOXX FAMILY MEMBRANE PROTEIN"/>
    <property type="match status" value="1"/>
</dbReference>
<feature type="transmembrane region" description="Helical" evidence="1">
    <location>
        <begin position="39"/>
        <end position="57"/>
    </location>
</feature>
<sequence>MKVFRYLLGLSFGTAGVLHFTNERSFRNIVPEYLPLRKTAVLVTGVFEIFFGIMLLLKRPANWLKTGINLFLLAVLPANIYMARKELPLGDKQVPKWALYTRLPMQFVLIALVKKL</sequence>
<keyword evidence="1" id="KW-0472">Membrane</keyword>
<evidence type="ECO:0000313" key="3">
    <source>
        <dbReference type="Proteomes" id="UP000053523"/>
    </source>
</evidence>
<keyword evidence="1" id="KW-0812">Transmembrane</keyword>
<comment type="caution">
    <text evidence="2">The sequence shown here is derived from an EMBL/GenBank/DDBJ whole genome shotgun (WGS) entry which is preliminary data.</text>
</comment>
<accession>A0A2K0A6I6</accession>
<gene>
    <name evidence="2" type="ORF">AL503_007500</name>
</gene>
<dbReference type="PANTHER" id="PTHR36974">
    <property type="entry name" value="MEMBRANE PROTEIN-RELATED"/>
    <property type="match status" value="1"/>
</dbReference>
<name>A0A2K0A6I6_STAHA</name>
<organism evidence="2 3">
    <name type="scientific">Staphylococcus haemolyticus</name>
    <dbReference type="NCBI Taxonomy" id="1283"/>
    <lineage>
        <taxon>Bacteria</taxon>
        <taxon>Bacillati</taxon>
        <taxon>Bacillota</taxon>
        <taxon>Bacilli</taxon>
        <taxon>Bacillales</taxon>
        <taxon>Staphylococcaceae</taxon>
        <taxon>Staphylococcus</taxon>
    </lineage>
</organism>
<dbReference type="AlphaFoldDB" id="A0A2K0A6I6"/>
<evidence type="ECO:0000313" key="2">
    <source>
        <dbReference type="EMBL" id="PNN20634.1"/>
    </source>
</evidence>
<reference evidence="2 3" key="1">
    <citation type="submission" date="2017-12" db="EMBL/GenBank/DDBJ databases">
        <title>FDA dAtabase for Regulatory Grade micrObial Sequences (FDA-ARGOS): Supporting development and validation of Infectious Disease Dx tests.</title>
        <authorList>
            <person name="Hoffmann M."/>
            <person name="Allard M."/>
            <person name="Evans P."/>
            <person name="Brown E."/>
            <person name="Tallon L."/>
            <person name="Sadzewicz L."/>
            <person name="Sengamalay N."/>
            <person name="Ott S."/>
            <person name="Godinez A."/>
            <person name="Nagaraj S."/>
            <person name="Vavikolanu K."/>
            <person name="Aluvathingal J."/>
            <person name="Nadendla S."/>
            <person name="Sichtig H."/>
        </authorList>
    </citation>
    <scope>NUCLEOTIDE SEQUENCE [LARGE SCALE GENOMIC DNA]</scope>
    <source>
        <strain evidence="2 3">FDAARGOS_148</strain>
    </source>
</reference>
<dbReference type="Proteomes" id="UP000053523">
    <property type="component" value="Unassembled WGS sequence"/>
</dbReference>